<dbReference type="PANTHER" id="PTHR11732">
    <property type="entry name" value="ALDO/KETO REDUCTASE"/>
    <property type="match status" value="1"/>
</dbReference>
<evidence type="ECO:0000313" key="6">
    <source>
        <dbReference type="Proteomes" id="UP001175271"/>
    </source>
</evidence>
<feature type="domain" description="NADP-dependent oxidoreductase" evidence="4">
    <location>
        <begin position="20"/>
        <end position="189"/>
    </location>
</feature>
<feature type="binding site" evidence="2">
    <location>
        <position position="113"/>
    </location>
    <ligand>
        <name>substrate</name>
    </ligand>
</feature>
<dbReference type="Gene3D" id="3.20.20.100">
    <property type="entry name" value="NADP-dependent oxidoreductase domain"/>
    <property type="match status" value="1"/>
</dbReference>
<dbReference type="AlphaFoldDB" id="A0AA39MB77"/>
<organism evidence="5 6">
    <name type="scientific">Steinernema hermaphroditum</name>
    <dbReference type="NCBI Taxonomy" id="289476"/>
    <lineage>
        <taxon>Eukaryota</taxon>
        <taxon>Metazoa</taxon>
        <taxon>Ecdysozoa</taxon>
        <taxon>Nematoda</taxon>
        <taxon>Chromadorea</taxon>
        <taxon>Rhabditida</taxon>
        <taxon>Tylenchina</taxon>
        <taxon>Panagrolaimomorpha</taxon>
        <taxon>Strongyloidoidea</taxon>
        <taxon>Steinernematidae</taxon>
        <taxon>Steinernema</taxon>
    </lineage>
</organism>
<dbReference type="InterPro" id="IPR020471">
    <property type="entry name" value="AKR"/>
</dbReference>
<feature type="site" description="Lowers pKa of active site Tyr" evidence="3">
    <location>
        <position position="80"/>
    </location>
</feature>
<dbReference type="InterPro" id="IPR023210">
    <property type="entry name" value="NADP_OxRdtase_dom"/>
</dbReference>
<gene>
    <name evidence="5" type="ORF">QR680_010756</name>
</gene>
<evidence type="ECO:0000313" key="5">
    <source>
        <dbReference type="EMBL" id="KAK0428356.1"/>
    </source>
</evidence>
<dbReference type="PRINTS" id="PR00069">
    <property type="entry name" value="ALDKETRDTASE"/>
</dbReference>
<dbReference type="InterPro" id="IPR018170">
    <property type="entry name" value="Aldo/ket_reductase_CS"/>
</dbReference>
<name>A0AA39MB77_9BILA</name>
<dbReference type="PROSITE" id="PS00062">
    <property type="entry name" value="ALDOKETO_REDUCTASE_2"/>
    <property type="match status" value="1"/>
</dbReference>
<dbReference type="PROSITE" id="PS00798">
    <property type="entry name" value="ALDOKETO_REDUCTASE_1"/>
    <property type="match status" value="1"/>
</dbReference>
<feature type="active site" description="Proton donor" evidence="1">
    <location>
        <position position="51"/>
    </location>
</feature>
<dbReference type="EMBL" id="JAUCMV010000001">
    <property type="protein sequence ID" value="KAK0428356.1"/>
    <property type="molecule type" value="Genomic_DNA"/>
</dbReference>
<proteinExistence type="predicted"/>
<dbReference type="Pfam" id="PF00248">
    <property type="entry name" value="Aldo_ket_red"/>
    <property type="match status" value="1"/>
</dbReference>
<accession>A0AA39MB77</accession>
<dbReference type="PIRSF" id="PIRSF000097">
    <property type="entry name" value="AKR"/>
    <property type="match status" value="1"/>
</dbReference>
<dbReference type="SUPFAM" id="SSF51430">
    <property type="entry name" value="NAD(P)-linked oxidoreductase"/>
    <property type="match status" value="1"/>
</dbReference>
<evidence type="ECO:0000256" key="2">
    <source>
        <dbReference type="PIRSR" id="PIRSR000097-2"/>
    </source>
</evidence>
<protein>
    <recommendedName>
        <fullName evidence="4">NADP-dependent oxidoreductase domain-containing protein</fullName>
    </recommendedName>
</protein>
<dbReference type="GO" id="GO:0016491">
    <property type="term" value="F:oxidoreductase activity"/>
    <property type="evidence" value="ECO:0007669"/>
    <property type="project" value="InterPro"/>
</dbReference>
<evidence type="ECO:0000259" key="4">
    <source>
        <dbReference type="Pfam" id="PF00248"/>
    </source>
</evidence>
<reference evidence="5" key="1">
    <citation type="submission" date="2023-06" db="EMBL/GenBank/DDBJ databases">
        <title>Genomic analysis of the entomopathogenic nematode Steinernema hermaphroditum.</title>
        <authorList>
            <person name="Schwarz E.M."/>
            <person name="Heppert J.K."/>
            <person name="Baniya A."/>
            <person name="Schwartz H.T."/>
            <person name="Tan C.-H."/>
            <person name="Antoshechkin I."/>
            <person name="Sternberg P.W."/>
            <person name="Goodrich-Blair H."/>
            <person name="Dillman A.R."/>
        </authorList>
    </citation>
    <scope>NUCLEOTIDE SEQUENCE</scope>
    <source>
        <strain evidence="5">PS9179</strain>
        <tissue evidence="5">Whole animal</tissue>
    </source>
</reference>
<comment type="caution">
    <text evidence="5">The sequence shown here is derived from an EMBL/GenBank/DDBJ whole genome shotgun (WGS) entry which is preliminary data.</text>
</comment>
<evidence type="ECO:0000256" key="1">
    <source>
        <dbReference type="PIRSR" id="PIRSR000097-1"/>
    </source>
</evidence>
<dbReference type="Proteomes" id="UP001175271">
    <property type="component" value="Unassembled WGS sequence"/>
</dbReference>
<sequence length="277" mass="31713">MTKVAVPATTLSTGAKLPLLGLGTWQNDSQSIPLRTALDAGYRLIDTATVYGNEADIGAVLHEYISSEKIKREELFITTKLWCNHNRPDEVENEIKESLKKLQLDYVDLYLIHAPVTFKADQSGHDLDVCVEDTWKAMESVFHKGFTKAIGVSNFRADQIERIQKIAKIPIHNVQVECHLYFPQFKLQEDEVVVKLSKKYGKTPAQILLRHLTQRNISVIPKSGNEKRLKENIDIFDFQLTDAEIDELNKPKHHQRLFTQDFMAGHPEDPYKDERSC</sequence>
<dbReference type="InterPro" id="IPR036812">
    <property type="entry name" value="NAD(P)_OxRdtase_dom_sf"/>
</dbReference>
<keyword evidence="6" id="KW-1185">Reference proteome</keyword>
<evidence type="ECO:0000256" key="3">
    <source>
        <dbReference type="PIRSR" id="PIRSR000097-3"/>
    </source>
</evidence>